<accession>A0A975DIU7</accession>
<evidence type="ECO:0000259" key="1">
    <source>
        <dbReference type="Pfam" id="PF17775"/>
    </source>
</evidence>
<dbReference type="PANTHER" id="PTHR33747">
    <property type="entry name" value="UPF0225 PROTEIN SCO1677"/>
    <property type="match status" value="1"/>
</dbReference>
<dbReference type="SUPFAM" id="SSF103642">
    <property type="entry name" value="Sec-C motif"/>
    <property type="match status" value="1"/>
</dbReference>
<dbReference type="Pfam" id="PF02810">
    <property type="entry name" value="SEC-C"/>
    <property type="match status" value="1"/>
</dbReference>
<dbReference type="EMBL" id="CP072133">
    <property type="protein sequence ID" value="QTH71947.1"/>
    <property type="molecule type" value="Genomic_DNA"/>
</dbReference>
<keyword evidence="3" id="KW-1185">Reference proteome</keyword>
<evidence type="ECO:0000313" key="3">
    <source>
        <dbReference type="Proteomes" id="UP000664904"/>
    </source>
</evidence>
<dbReference type="SUPFAM" id="SSF54427">
    <property type="entry name" value="NTF2-like"/>
    <property type="match status" value="1"/>
</dbReference>
<dbReference type="KEGG" id="pxi:J5O05_03230"/>
<name>A0A975DIU7_9GAMM</name>
<dbReference type="RefSeq" id="WP_208843570.1">
    <property type="nucleotide sequence ID" value="NZ_CP072133.1"/>
</dbReference>
<reference evidence="2" key="1">
    <citation type="submission" date="2021-03" db="EMBL/GenBank/DDBJ databases">
        <title>Complete Genome of Pseudoalteromonas xiamenensis STKMTI.2, a new potential marine bacterium producing anti-Vibrio compounds.</title>
        <authorList>
            <person name="Handayani D.P."/>
            <person name="Isnansetyo A."/>
            <person name="Istiqomah I."/>
            <person name="Jumina J."/>
        </authorList>
    </citation>
    <scope>NUCLEOTIDE SEQUENCE</scope>
    <source>
        <strain evidence="2">STKMTI.2</strain>
    </source>
</reference>
<dbReference type="PANTHER" id="PTHR33747:SF1">
    <property type="entry name" value="ADENYLATE CYCLASE-ASSOCIATED CAP C-TERMINAL DOMAIN-CONTAINING PROTEIN"/>
    <property type="match status" value="1"/>
</dbReference>
<dbReference type="Gene3D" id="3.10.450.50">
    <property type="match status" value="1"/>
</dbReference>
<protein>
    <submittedName>
        <fullName evidence="2">YchJ family protein</fullName>
    </submittedName>
</protein>
<dbReference type="InterPro" id="IPR004027">
    <property type="entry name" value="SEC_C_motif"/>
</dbReference>
<dbReference type="AlphaFoldDB" id="A0A975DIU7"/>
<dbReference type="Proteomes" id="UP000664904">
    <property type="component" value="Chromosome"/>
</dbReference>
<dbReference type="Pfam" id="PF17775">
    <property type="entry name" value="YchJ_M-like"/>
    <property type="match status" value="1"/>
</dbReference>
<gene>
    <name evidence="2" type="ORF">J5O05_03230</name>
</gene>
<proteinExistence type="predicted"/>
<evidence type="ECO:0000313" key="2">
    <source>
        <dbReference type="EMBL" id="QTH71947.1"/>
    </source>
</evidence>
<sequence>MKCNCCSNKNYDICCGRFHRREDIPDTPEQLMRSRYAAYALGLADYILDTYTAKEQENHSIKDISEFANSCQFVRLEIISCPTSDQVEFKAYYLLDGKLGALHERSNFVQEDGRWKYRDGELFPHAEVKIARNDPCPCESGKKYKQCHLK</sequence>
<organism evidence="2 3">
    <name type="scientific">Pseudoalteromonas xiamenensis</name>
    <dbReference type="NCBI Taxonomy" id="882626"/>
    <lineage>
        <taxon>Bacteria</taxon>
        <taxon>Pseudomonadati</taxon>
        <taxon>Pseudomonadota</taxon>
        <taxon>Gammaproteobacteria</taxon>
        <taxon>Alteromonadales</taxon>
        <taxon>Pseudoalteromonadaceae</taxon>
        <taxon>Pseudoalteromonas</taxon>
    </lineage>
</organism>
<dbReference type="InterPro" id="IPR048469">
    <property type="entry name" value="YchJ-like_M"/>
</dbReference>
<dbReference type="InterPro" id="IPR032710">
    <property type="entry name" value="NTF2-like_dom_sf"/>
</dbReference>
<feature type="domain" description="YchJ-like middle NTF2-like" evidence="1">
    <location>
        <begin position="27"/>
        <end position="120"/>
    </location>
</feature>